<accession>A0A7I7P8C5</accession>
<feature type="transmembrane region" description="Helical" evidence="2">
    <location>
        <begin position="46"/>
        <end position="72"/>
    </location>
</feature>
<reference evidence="3 4" key="1">
    <citation type="journal article" date="2019" name="Emerg. Microbes Infect.">
        <title>Comprehensive subspecies identification of 175 nontuberculous mycobacteria species based on 7547 genomic profiles.</title>
        <authorList>
            <person name="Matsumoto Y."/>
            <person name="Kinjo T."/>
            <person name="Motooka D."/>
            <person name="Nabeya D."/>
            <person name="Jung N."/>
            <person name="Uechi K."/>
            <person name="Horii T."/>
            <person name="Iida T."/>
            <person name="Fujita J."/>
            <person name="Nakamura S."/>
        </authorList>
    </citation>
    <scope>NUCLEOTIDE SEQUENCE [LARGE SCALE GENOMIC DNA]</scope>
    <source>
        <strain evidence="3 4">JCM 16367</strain>
    </source>
</reference>
<protein>
    <submittedName>
        <fullName evidence="3">Uncharacterized protein</fullName>
    </submittedName>
</protein>
<keyword evidence="2" id="KW-1133">Transmembrane helix</keyword>
<evidence type="ECO:0000313" key="3">
    <source>
        <dbReference type="EMBL" id="BBY04910.1"/>
    </source>
</evidence>
<keyword evidence="2" id="KW-0472">Membrane</keyword>
<evidence type="ECO:0000256" key="2">
    <source>
        <dbReference type="SAM" id="Phobius"/>
    </source>
</evidence>
<sequence>MVSEMVMSWPDRHPETAVALAAPARIVDLCGRHREATVAVAVPCTLVGIAGVAAHPLVFMPLLVLIGVAFVLSDIYTRQKREAALPPQVASAARRHNRQGAHRASAEARRRRWRLEMQAAAEAAEAEAVAAWARAQVIWLQLEVDASPKPVLRPD</sequence>
<dbReference type="KEGG" id="mnv:MNVI_02280"/>
<name>A0A7I7P8C5_9MYCO</name>
<proteinExistence type="predicted"/>
<gene>
    <name evidence="3" type="ORF">MNVI_02280</name>
</gene>
<keyword evidence="2" id="KW-0812">Transmembrane</keyword>
<dbReference type="RefSeq" id="WP_139797665.1">
    <property type="nucleotide sequence ID" value="NZ_AP022583.1"/>
</dbReference>
<organism evidence="3 4">
    <name type="scientific">Mycobacterium noviomagense</name>
    <dbReference type="NCBI Taxonomy" id="459858"/>
    <lineage>
        <taxon>Bacteria</taxon>
        <taxon>Bacillati</taxon>
        <taxon>Actinomycetota</taxon>
        <taxon>Actinomycetes</taxon>
        <taxon>Mycobacteriales</taxon>
        <taxon>Mycobacteriaceae</taxon>
        <taxon>Mycobacterium</taxon>
    </lineage>
</organism>
<dbReference type="EMBL" id="AP022583">
    <property type="protein sequence ID" value="BBY04910.1"/>
    <property type="molecule type" value="Genomic_DNA"/>
</dbReference>
<dbReference type="Proteomes" id="UP000466894">
    <property type="component" value="Chromosome"/>
</dbReference>
<feature type="region of interest" description="Disordered" evidence="1">
    <location>
        <begin position="87"/>
        <end position="107"/>
    </location>
</feature>
<dbReference type="AlphaFoldDB" id="A0A7I7P8C5"/>
<evidence type="ECO:0000256" key="1">
    <source>
        <dbReference type="SAM" id="MobiDB-lite"/>
    </source>
</evidence>
<evidence type="ECO:0000313" key="4">
    <source>
        <dbReference type="Proteomes" id="UP000466894"/>
    </source>
</evidence>